<comment type="caution">
    <text evidence="9">The sequence shown here is derived from an EMBL/GenBank/DDBJ whole genome shotgun (WGS) entry which is preliminary data.</text>
</comment>
<dbReference type="Proteomes" id="UP001152533">
    <property type="component" value="Unassembled WGS sequence"/>
</dbReference>
<dbReference type="AlphaFoldDB" id="A0A9W4RP91"/>
<comment type="subcellular location">
    <subcellularLocation>
        <location evidence="1">Membrane</location>
        <topology evidence="1">Multi-pass membrane protein</topology>
    </subcellularLocation>
</comment>
<dbReference type="EMBL" id="CAMGZC010000195">
    <property type="protein sequence ID" value="CAI0644855.1"/>
    <property type="molecule type" value="Genomic_DNA"/>
</dbReference>
<feature type="transmembrane region" description="Helical" evidence="7">
    <location>
        <begin position="138"/>
        <end position="160"/>
    </location>
</feature>
<dbReference type="InterPro" id="IPR052337">
    <property type="entry name" value="SAT4-like"/>
</dbReference>
<dbReference type="Pfam" id="PF20684">
    <property type="entry name" value="Fung_rhodopsin"/>
    <property type="match status" value="1"/>
</dbReference>
<feature type="transmembrane region" description="Helical" evidence="7">
    <location>
        <begin position="24"/>
        <end position="46"/>
    </location>
</feature>
<feature type="transmembrane region" description="Helical" evidence="7">
    <location>
        <begin position="101"/>
        <end position="126"/>
    </location>
</feature>
<evidence type="ECO:0000256" key="1">
    <source>
        <dbReference type="ARBA" id="ARBA00004141"/>
    </source>
</evidence>
<keyword evidence="3 7" id="KW-1133">Transmembrane helix</keyword>
<dbReference type="PANTHER" id="PTHR33048">
    <property type="entry name" value="PTH11-LIKE INTEGRAL MEMBRANE PROTEIN (AFU_ORTHOLOGUE AFUA_5G11245)"/>
    <property type="match status" value="1"/>
</dbReference>
<evidence type="ECO:0000256" key="2">
    <source>
        <dbReference type="ARBA" id="ARBA00022692"/>
    </source>
</evidence>
<comment type="similarity">
    <text evidence="5">Belongs to the SAT4 family.</text>
</comment>
<keyword evidence="4 7" id="KW-0472">Membrane</keyword>
<dbReference type="InterPro" id="IPR049326">
    <property type="entry name" value="Rhodopsin_dom_fungi"/>
</dbReference>
<feature type="transmembrane region" description="Helical" evidence="7">
    <location>
        <begin position="180"/>
        <end position="206"/>
    </location>
</feature>
<evidence type="ECO:0000256" key="4">
    <source>
        <dbReference type="ARBA" id="ARBA00023136"/>
    </source>
</evidence>
<feature type="region of interest" description="Disordered" evidence="6">
    <location>
        <begin position="346"/>
        <end position="368"/>
    </location>
</feature>
<name>A0A9W4RP91_9PEZI</name>
<evidence type="ECO:0000259" key="8">
    <source>
        <dbReference type="Pfam" id="PF20684"/>
    </source>
</evidence>
<dbReference type="GO" id="GO:0016020">
    <property type="term" value="C:membrane"/>
    <property type="evidence" value="ECO:0007669"/>
    <property type="project" value="UniProtKB-SubCell"/>
</dbReference>
<feature type="domain" description="Rhodopsin" evidence="8">
    <location>
        <begin position="42"/>
        <end position="281"/>
    </location>
</feature>
<evidence type="ECO:0000256" key="7">
    <source>
        <dbReference type="SAM" id="Phobius"/>
    </source>
</evidence>
<feature type="non-terminal residue" evidence="9">
    <location>
        <position position="1"/>
    </location>
</feature>
<evidence type="ECO:0000256" key="3">
    <source>
        <dbReference type="ARBA" id="ARBA00022989"/>
    </source>
</evidence>
<feature type="transmembrane region" description="Helical" evidence="7">
    <location>
        <begin position="218"/>
        <end position="244"/>
    </location>
</feature>
<evidence type="ECO:0000256" key="5">
    <source>
        <dbReference type="ARBA" id="ARBA00038359"/>
    </source>
</evidence>
<proteinExistence type="inferred from homology"/>
<feature type="compositionally biased region" description="Basic and acidic residues" evidence="6">
    <location>
        <begin position="359"/>
        <end position="368"/>
    </location>
</feature>
<feature type="transmembrane region" description="Helical" evidence="7">
    <location>
        <begin position="256"/>
        <end position="276"/>
    </location>
</feature>
<evidence type="ECO:0000313" key="10">
    <source>
        <dbReference type="Proteomes" id="UP001152533"/>
    </source>
</evidence>
<keyword evidence="10" id="KW-1185">Reference proteome</keyword>
<dbReference type="PANTHER" id="PTHR33048:SF167">
    <property type="entry name" value="INTEGRAL MEMBRANE PROTEIN"/>
    <property type="match status" value="1"/>
</dbReference>
<keyword evidence="2 7" id="KW-0812">Transmembrane</keyword>
<evidence type="ECO:0000256" key="6">
    <source>
        <dbReference type="SAM" id="MobiDB-lite"/>
    </source>
</evidence>
<feature type="transmembrane region" description="Helical" evidence="7">
    <location>
        <begin position="58"/>
        <end position="81"/>
    </location>
</feature>
<organism evidence="9 10">
    <name type="scientific">Colletotrichum noveboracense</name>
    <dbReference type="NCBI Taxonomy" id="2664923"/>
    <lineage>
        <taxon>Eukaryota</taxon>
        <taxon>Fungi</taxon>
        <taxon>Dikarya</taxon>
        <taxon>Ascomycota</taxon>
        <taxon>Pezizomycotina</taxon>
        <taxon>Sordariomycetes</taxon>
        <taxon>Hypocreomycetidae</taxon>
        <taxon>Glomerellales</taxon>
        <taxon>Glomerellaceae</taxon>
        <taxon>Colletotrichum</taxon>
        <taxon>Colletotrichum gloeosporioides species complex</taxon>
    </lineage>
</organism>
<reference evidence="9" key="1">
    <citation type="submission" date="2022-08" db="EMBL/GenBank/DDBJ databases">
        <authorList>
            <person name="Giroux E."/>
            <person name="Giroux E."/>
        </authorList>
    </citation>
    <scope>NUCLEOTIDE SEQUENCE</scope>
    <source>
        <strain evidence="9">H1091258</strain>
    </source>
</reference>
<sequence>SVVMSTDPKHSIDPDRARESNTGWILGVTGTLYVIAAIFASLRLYTRAFLAKTIGRDDYVLVASVILATVGMVLLIMQGIRGMGKHQDTLSDADVTEIMQLSFYLSNISGVAGHSLLKISIALSLLRFSRSRWYSRSLWALIVFVVLCGIFAWVTIALYCKPLAGYWDKSLEPECYDIKLFISFGLFYTSSCMFTDVCFAVLPIPVIWTLQMKRRTRIYLIGILSLGYCAVGVGVVTAVFQIAYGGEKDGTLKNSVQFWGFVQFCLAIIAACAPSLKPLLGRALKISSTDKYKANLYENRYPTSRLNSTMRRRGYMEQTSQDSPEFELQDRALAGSDGTHQAMIDGGPTRTASIMFGKPKSDRSTSEETILREANAKGIICTTEITVRR</sequence>
<gene>
    <name evidence="9" type="ORF">CGXH109_LOCUS39633</name>
</gene>
<accession>A0A9W4RP91</accession>
<evidence type="ECO:0000313" key="9">
    <source>
        <dbReference type="EMBL" id="CAI0644855.1"/>
    </source>
</evidence>
<protein>
    <recommendedName>
        <fullName evidence="8">Rhodopsin domain-containing protein</fullName>
    </recommendedName>
</protein>